<evidence type="ECO:0000256" key="3">
    <source>
        <dbReference type="ARBA" id="ARBA00022989"/>
    </source>
</evidence>
<gene>
    <name evidence="5" type="ORF">SAMN04487991_0212</name>
</gene>
<dbReference type="InterPro" id="IPR007941">
    <property type="entry name" value="DUF726"/>
</dbReference>
<evidence type="ECO:0000256" key="2">
    <source>
        <dbReference type="ARBA" id="ARBA00022692"/>
    </source>
</evidence>
<dbReference type="Pfam" id="PF05277">
    <property type="entry name" value="DUF726"/>
    <property type="match status" value="1"/>
</dbReference>
<name>A0A1I3J259_9RHOB</name>
<keyword evidence="4" id="KW-0472">Membrane</keyword>
<dbReference type="Gene3D" id="3.40.50.1820">
    <property type="entry name" value="alpha/beta hydrolase"/>
    <property type="match status" value="1"/>
</dbReference>
<dbReference type="SUPFAM" id="SSF53474">
    <property type="entry name" value="alpha/beta-Hydrolases"/>
    <property type="match status" value="1"/>
</dbReference>
<keyword evidence="2" id="KW-0812">Transmembrane</keyword>
<dbReference type="GO" id="GO:0016020">
    <property type="term" value="C:membrane"/>
    <property type="evidence" value="ECO:0007669"/>
    <property type="project" value="UniProtKB-SubCell"/>
</dbReference>
<evidence type="ECO:0008006" key="7">
    <source>
        <dbReference type="Google" id="ProtNLM"/>
    </source>
</evidence>
<protein>
    <recommendedName>
        <fullName evidence="7">Alpha/beta hydrolase family protein</fullName>
    </recommendedName>
</protein>
<dbReference type="EMBL" id="FORH01000001">
    <property type="protein sequence ID" value="SFI54290.1"/>
    <property type="molecule type" value="Genomic_DNA"/>
</dbReference>
<keyword evidence="6" id="KW-1185">Reference proteome</keyword>
<comment type="subcellular location">
    <subcellularLocation>
        <location evidence="1">Membrane</location>
        <topology evidence="1">Multi-pass membrane protein</topology>
    </subcellularLocation>
</comment>
<proteinExistence type="predicted"/>
<organism evidence="5 6">
    <name type="scientific">Celeribacter neptunius</name>
    <dbReference type="NCBI Taxonomy" id="588602"/>
    <lineage>
        <taxon>Bacteria</taxon>
        <taxon>Pseudomonadati</taxon>
        <taxon>Pseudomonadota</taxon>
        <taxon>Alphaproteobacteria</taxon>
        <taxon>Rhodobacterales</taxon>
        <taxon>Roseobacteraceae</taxon>
        <taxon>Celeribacter</taxon>
    </lineage>
</organism>
<dbReference type="STRING" id="588602.SAMN04487991_0212"/>
<reference evidence="6" key="1">
    <citation type="submission" date="2016-10" db="EMBL/GenBank/DDBJ databases">
        <authorList>
            <person name="Varghese N."/>
            <person name="Submissions S."/>
        </authorList>
    </citation>
    <scope>NUCLEOTIDE SEQUENCE [LARGE SCALE GENOMIC DNA]</scope>
    <source>
        <strain evidence="6">DSM 26471</strain>
    </source>
</reference>
<evidence type="ECO:0000313" key="5">
    <source>
        <dbReference type="EMBL" id="SFI54290.1"/>
    </source>
</evidence>
<keyword evidence="3" id="KW-1133">Transmembrane helix</keyword>
<dbReference type="Proteomes" id="UP000199630">
    <property type="component" value="Unassembled WGS sequence"/>
</dbReference>
<evidence type="ECO:0000256" key="4">
    <source>
        <dbReference type="ARBA" id="ARBA00023136"/>
    </source>
</evidence>
<dbReference type="RefSeq" id="WP_177212985.1">
    <property type="nucleotide sequence ID" value="NZ_FORH01000001.1"/>
</dbReference>
<evidence type="ECO:0000313" key="6">
    <source>
        <dbReference type="Proteomes" id="UP000199630"/>
    </source>
</evidence>
<sequence>MPQLKINSDGPFLPPGARRDLRRALRDTPRDAPVIICVHGFKFSPKIPRHDPHDHILALDPGSPCRKARSWPRALGFGSGTAKEGLCIGLGWEARGSIWQAYARARQTGEALARLIWKLDRPVQVIGHSLGARVILSALPHLPAGTVERAVLLAAAEFRSTALHALDSEAGRAAQILNVTSRENDLFDLMVELALRPDHGPSRSLGSGLGEIRRGWCDMQIDDPATRAAFRHLGHDIPAPDRRICHWSPYLRDGLFEIYRTVLRHPERLPIPLLQELLPQPAERGHTRFLSALSRPAPLPFSRNASS</sequence>
<accession>A0A1I3J259</accession>
<dbReference type="InterPro" id="IPR029058">
    <property type="entry name" value="AB_hydrolase_fold"/>
</dbReference>
<dbReference type="AlphaFoldDB" id="A0A1I3J259"/>
<evidence type="ECO:0000256" key="1">
    <source>
        <dbReference type="ARBA" id="ARBA00004141"/>
    </source>
</evidence>